<evidence type="ECO:0000313" key="2">
    <source>
        <dbReference type="EMBL" id="MBB6069398.1"/>
    </source>
</evidence>
<proteinExistence type="predicted"/>
<keyword evidence="3" id="KW-1185">Reference proteome</keyword>
<comment type="caution">
    <text evidence="2">The sequence shown here is derived from an EMBL/GenBank/DDBJ whole genome shotgun (WGS) entry which is preliminary data.</text>
</comment>
<reference evidence="2 3" key="1">
    <citation type="submission" date="2020-08" db="EMBL/GenBank/DDBJ databases">
        <title>Genomic Encyclopedia of Type Strains, Phase IV (KMG-IV): sequencing the most valuable type-strain genomes for metagenomic binning, comparative biology and taxonomic classification.</title>
        <authorList>
            <person name="Goeker M."/>
        </authorList>
    </citation>
    <scope>NUCLEOTIDE SEQUENCE [LARGE SCALE GENOMIC DNA]</scope>
    <source>
        <strain evidence="2 3">DSM 29007</strain>
    </source>
</reference>
<evidence type="ECO:0000256" key="1">
    <source>
        <dbReference type="SAM" id="SignalP"/>
    </source>
</evidence>
<name>A0A841GV11_9BACT</name>
<dbReference type="Proteomes" id="UP000582837">
    <property type="component" value="Unassembled WGS sequence"/>
</dbReference>
<dbReference type="AlphaFoldDB" id="A0A841GV11"/>
<protein>
    <submittedName>
        <fullName evidence="2">Uncharacterized protein</fullName>
    </submittedName>
</protein>
<feature type="chain" id="PRO_5032336795" evidence="1">
    <location>
        <begin position="21"/>
        <end position="73"/>
    </location>
</feature>
<gene>
    <name evidence="2" type="ORF">HNQ61_001013</name>
</gene>
<keyword evidence="1" id="KW-0732">Signal</keyword>
<organism evidence="2 3">
    <name type="scientific">Longimicrobium terrae</name>
    <dbReference type="NCBI Taxonomy" id="1639882"/>
    <lineage>
        <taxon>Bacteria</taxon>
        <taxon>Pseudomonadati</taxon>
        <taxon>Gemmatimonadota</taxon>
        <taxon>Longimicrobiia</taxon>
        <taxon>Longimicrobiales</taxon>
        <taxon>Longimicrobiaceae</taxon>
        <taxon>Longimicrobium</taxon>
    </lineage>
</organism>
<sequence length="73" mass="7752">MAHIPRSLLLKLVLTLVALAAATHLGILGGVPDAQAQTCANTECHGWQMCRYMPRVNCALFSRDGGCTAGRCP</sequence>
<accession>A0A841GV11</accession>
<feature type="signal peptide" evidence="1">
    <location>
        <begin position="1"/>
        <end position="20"/>
    </location>
</feature>
<evidence type="ECO:0000313" key="3">
    <source>
        <dbReference type="Proteomes" id="UP000582837"/>
    </source>
</evidence>
<dbReference type="EMBL" id="JACHIA010000002">
    <property type="protein sequence ID" value="MBB6069398.1"/>
    <property type="molecule type" value="Genomic_DNA"/>
</dbReference>